<proteinExistence type="predicted"/>
<dbReference type="Gene3D" id="1.10.10.60">
    <property type="entry name" value="Homeodomain-like"/>
    <property type="match status" value="1"/>
</dbReference>
<dbReference type="GO" id="GO:0003700">
    <property type="term" value="F:DNA-binding transcription factor activity"/>
    <property type="evidence" value="ECO:0007669"/>
    <property type="project" value="InterPro"/>
</dbReference>
<dbReference type="Proteomes" id="UP000292564">
    <property type="component" value="Unassembled WGS sequence"/>
</dbReference>
<organism evidence="5 6">
    <name type="scientific">Krasilnikovia cinnamomea</name>
    <dbReference type="NCBI Taxonomy" id="349313"/>
    <lineage>
        <taxon>Bacteria</taxon>
        <taxon>Bacillati</taxon>
        <taxon>Actinomycetota</taxon>
        <taxon>Actinomycetes</taxon>
        <taxon>Micromonosporales</taxon>
        <taxon>Micromonosporaceae</taxon>
        <taxon>Krasilnikovia</taxon>
    </lineage>
</organism>
<dbReference type="OrthoDB" id="5464689at2"/>
<name>A0A4Q7ZM21_9ACTN</name>
<dbReference type="EMBL" id="SHKY01000001">
    <property type="protein sequence ID" value="RZU51664.1"/>
    <property type="molecule type" value="Genomic_DNA"/>
</dbReference>
<dbReference type="InterPro" id="IPR018062">
    <property type="entry name" value="HTH_AraC-typ_CS"/>
</dbReference>
<dbReference type="PANTHER" id="PTHR46796:SF12">
    <property type="entry name" value="HTH-TYPE DNA-BINDING TRANSCRIPTIONAL ACTIVATOR EUTR"/>
    <property type="match status" value="1"/>
</dbReference>
<dbReference type="PROSITE" id="PS00041">
    <property type="entry name" value="HTH_ARAC_FAMILY_1"/>
    <property type="match status" value="1"/>
</dbReference>
<sequence length="319" mass="34644">MNADEPHTISVELTDADAIETLLSDAYSSMRVRSSDPPLLRYQRVDAGPFALDSLEQSAVLDVRVEPLQAIVVDRTTTARVDARRGGETSRYDTGELFLAALPDQPYAARVMPGRIDACVLDLGLITRVAAAAPGRRPEPIRFISPDPLSPAVAAHWWSTHRYVAELLNNPEAAASPLIVGSAARQLAAATLAAFPNTALTHPTIEDRHDASTVTLRRAVAYIDEHLADDISAAEIAAAAHVSIRALQLAFRRHLGMPPMAYLRRARLHQAHQDLLAADPATTTIGAVAARWGFANHSRFTALYRKTYGVTPQTTLRND</sequence>
<protein>
    <submittedName>
        <fullName evidence="5">AraC family transcriptional regulator</fullName>
    </submittedName>
</protein>
<dbReference type="InterPro" id="IPR050204">
    <property type="entry name" value="AraC_XylS_family_regulators"/>
</dbReference>
<reference evidence="5 6" key="1">
    <citation type="submission" date="2019-02" db="EMBL/GenBank/DDBJ databases">
        <title>Sequencing the genomes of 1000 actinobacteria strains.</title>
        <authorList>
            <person name="Klenk H.-P."/>
        </authorList>
    </citation>
    <scope>NUCLEOTIDE SEQUENCE [LARGE SCALE GENOMIC DNA]</scope>
    <source>
        <strain evidence="5 6">DSM 45162</strain>
    </source>
</reference>
<accession>A0A4Q7ZM21</accession>
<evidence type="ECO:0000313" key="6">
    <source>
        <dbReference type="Proteomes" id="UP000292564"/>
    </source>
</evidence>
<dbReference type="InterPro" id="IPR018060">
    <property type="entry name" value="HTH_AraC"/>
</dbReference>
<evidence type="ECO:0000259" key="4">
    <source>
        <dbReference type="PROSITE" id="PS01124"/>
    </source>
</evidence>
<keyword evidence="1" id="KW-0805">Transcription regulation</keyword>
<dbReference type="GO" id="GO:0043565">
    <property type="term" value="F:sequence-specific DNA binding"/>
    <property type="evidence" value="ECO:0007669"/>
    <property type="project" value="InterPro"/>
</dbReference>
<dbReference type="SMART" id="SM00342">
    <property type="entry name" value="HTH_ARAC"/>
    <property type="match status" value="1"/>
</dbReference>
<evidence type="ECO:0000313" key="5">
    <source>
        <dbReference type="EMBL" id="RZU51664.1"/>
    </source>
</evidence>
<dbReference type="Pfam" id="PF12833">
    <property type="entry name" value="HTH_18"/>
    <property type="match status" value="1"/>
</dbReference>
<keyword evidence="3" id="KW-0804">Transcription</keyword>
<dbReference type="PANTHER" id="PTHR46796">
    <property type="entry name" value="HTH-TYPE TRANSCRIPTIONAL ACTIVATOR RHAS-RELATED"/>
    <property type="match status" value="1"/>
</dbReference>
<comment type="caution">
    <text evidence="5">The sequence shown here is derived from an EMBL/GenBank/DDBJ whole genome shotgun (WGS) entry which is preliminary data.</text>
</comment>
<dbReference type="SUPFAM" id="SSF46689">
    <property type="entry name" value="Homeodomain-like"/>
    <property type="match status" value="2"/>
</dbReference>
<evidence type="ECO:0000256" key="2">
    <source>
        <dbReference type="ARBA" id="ARBA00023125"/>
    </source>
</evidence>
<gene>
    <name evidence="5" type="ORF">EV385_3497</name>
</gene>
<keyword evidence="2" id="KW-0238">DNA-binding</keyword>
<feature type="domain" description="HTH araC/xylS-type" evidence="4">
    <location>
        <begin position="217"/>
        <end position="318"/>
    </location>
</feature>
<dbReference type="PROSITE" id="PS01124">
    <property type="entry name" value="HTH_ARAC_FAMILY_2"/>
    <property type="match status" value="1"/>
</dbReference>
<dbReference type="AlphaFoldDB" id="A0A4Q7ZM21"/>
<dbReference type="RefSeq" id="WP_130510402.1">
    <property type="nucleotide sequence ID" value="NZ_SHKY01000001.1"/>
</dbReference>
<evidence type="ECO:0000256" key="3">
    <source>
        <dbReference type="ARBA" id="ARBA00023163"/>
    </source>
</evidence>
<keyword evidence="6" id="KW-1185">Reference proteome</keyword>
<evidence type="ECO:0000256" key="1">
    <source>
        <dbReference type="ARBA" id="ARBA00023015"/>
    </source>
</evidence>
<dbReference type="InterPro" id="IPR009057">
    <property type="entry name" value="Homeodomain-like_sf"/>
</dbReference>